<dbReference type="Gene3D" id="1.10.510.10">
    <property type="entry name" value="Transferase(Phosphotransferase) domain 1"/>
    <property type="match status" value="1"/>
</dbReference>
<feature type="signal peptide" evidence="2">
    <location>
        <begin position="1"/>
        <end position="17"/>
    </location>
</feature>
<evidence type="ECO:0000313" key="5">
    <source>
        <dbReference type="Proteomes" id="UP001197093"/>
    </source>
</evidence>
<dbReference type="EMBL" id="JAHCVI010000006">
    <property type="protein sequence ID" value="KAG7284252.1"/>
    <property type="molecule type" value="Genomic_DNA"/>
</dbReference>
<feature type="domain" description="DUF7735" evidence="3">
    <location>
        <begin position="32"/>
        <end position="176"/>
    </location>
</feature>
<dbReference type="SUPFAM" id="SSF56112">
    <property type="entry name" value="Protein kinase-like (PK-like)"/>
    <property type="match status" value="1"/>
</dbReference>
<keyword evidence="5" id="KW-1185">Reference proteome</keyword>
<sequence length="368" mass="39338">MRNAALVAALGSSIVAALTTSADYTELHPVVAPTAFPDVSETTDPWQCATEDPMKYLSEVPMPTGGLHEAQISFGSSLIQTCLTSGTFKYPCAYPDQSLWCGFTTAMPASLLPDYSSYASSAASWWAANSASVIHIATMCPIMWYQASNFGVLGGAIYLNQTLINSICYAEANPTVTGSATGPTPTPGQSASEPASTSTSAIPSQTSSMPNPGEPCNGGTNADGESENFMGLCSFACHYGYCPPGPCKCTSYGTPGTTPPTNGRDGCPLPGESEDKLLAEDGTVLVDGYSMEPYRFSLPRDDFRADVKTDLFALGCTIYFILLGHTIFPDIGDRDKEAWEKVEERLAKKEWPREQQVYSAVTVKCWEQ</sequence>
<dbReference type="Proteomes" id="UP001197093">
    <property type="component" value="Unassembled WGS sequence"/>
</dbReference>
<gene>
    <name evidence="4" type="ORF">NEMBOFW57_010616</name>
</gene>
<dbReference type="Pfam" id="PF24870">
    <property type="entry name" value="DUF7735"/>
    <property type="match status" value="1"/>
</dbReference>
<feature type="region of interest" description="Disordered" evidence="1">
    <location>
        <begin position="178"/>
        <end position="221"/>
    </location>
</feature>
<organism evidence="4 5">
    <name type="scientific">Staphylotrichum longicolle</name>
    <dbReference type="NCBI Taxonomy" id="669026"/>
    <lineage>
        <taxon>Eukaryota</taxon>
        <taxon>Fungi</taxon>
        <taxon>Dikarya</taxon>
        <taxon>Ascomycota</taxon>
        <taxon>Pezizomycotina</taxon>
        <taxon>Sordariomycetes</taxon>
        <taxon>Sordariomycetidae</taxon>
        <taxon>Sordariales</taxon>
        <taxon>Chaetomiaceae</taxon>
        <taxon>Staphylotrichum</taxon>
    </lineage>
</organism>
<name>A0AAD4HUF2_9PEZI</name>
<evidence type="ECO:0000259" key="3">
    <source>
        <dbReference type="Pfam" id="PF24870"/>
    </source>
</evidence>
<reference evidence="4" key="1">
    <citation type="submission" date="2023-02" db="EMBL/GenBank/DDBJ databases">
        <authorList>
            <person name="Palmer J.M."/>
        </authorList>
    </citation>
    <scope>NUCLEOTIDE SEQUENCE</scope>
    <source>
        <strain evidence="4">FW57</strain>
    </source>
</reference>
<evidence type="ECO:0000313" key="4">
    <source>
        <dbReference type="EMBL" id="KAG7284252.1"/>
    </source>
</evidence>
<proteinExistence type="predicted"/>
<accession>A0AAD4HUF2</accession>
<evidence type="ECO:0000256" key="1">
    <source>
        <dbReference type="SAM" id="MobiDB-lite"/>
    </source>
</evidence>
<protein>
    <recommendedName>
        <fullName evidence="3">DUF7735 domain-containing protein</fullName>
    </recommendedName>
</protein>
<dbReference type="InterPro" id="IPR011009">
    <property type="entry name" value="Kinase-like_dom_sf"/>
</dbReference>
<evidence type="ECO:0000256" key="2">
    <source>
        <dbReference type="SAM" id="SignalP"/>
    </source>
</evidence>
<dbReference type="AlphaFoldDB" id="A0AAD4HUF2"/>
<dbReference type="InterPro" id="IPR056637">
    <property type="entry name" value="DUF7735"/>
</dbReference>
<keyword evidence="2" id="KW-0732">Signal</keyword>
<comment type="caution">
    <text evidence="4">The sequence shown here is derived from an EMBL/GenBank/DDBJ whole genome shotgun (WGS) entry which is preliminary data.</text>
</comment>
<feature type="compositionally biased region" description="Low complexity" evidence="1">
    <location>
        <begin position="178"/>
        <end position="208"/>
    </location>
</feature>
<feature type="chain" id="PRO_5042006123" description="DUF7735 domain-containing protein" evidence="2">
    <location>
        <begin position="18"/>
        <end position="368"/>
    </location>
</feature>